<keyword evidence="2" id="KW-1185">Reference proteome</keyword>
<comment type="caution">
    <text evidence="1">The sequence shown here is derived from an EMBL/GenBank/DDBJ whole genome shotgun (WGS) entry which is preliminary data.</text>
</comment>
<protein>
    <submittedName>
        <fullName evidence="1">Uncharacterized protein</fullName>
    </submittedName>
</protein>
<organism evidence="1 2">
    <name type="scientific">Acorus calamus</name>
    <name type="common">Sweet flag</name>
    <dbReference type="NCBI Taxonomy" id="4465"/>
    <lineage>
        <taxon>Eukaryota</taxon>
        <taxon>Viridiplantae</taxon>
        <taxon>Streptophyta</taxon>
        <taxon>Embryophyta</taxon>
        <taxon>Tracheophyta</taxon>
        <taxon>Spermatophyta</taxon>
        <taxon>Magnoliopsida</taxon>
        <taxon>Liliopsida</taxon>
        <taxon>Acoraceae</taxon>
        <taxon>Acorus</taxon>
    </lineage>
</organism>
<reference evidence="1" key="2">
    <citation type="submission" date="2023-06" db="EMBL/GenBank/DDBJ databases">
        <authorList>
            <person name="Ma L."/>
            <person name="Liu K.-W."/>
            <person name="Li Z."/>
            <person name="Hsiao Y.-Y."/>
            <person name="Qi Y."/>
            <person name="Fu T."/>
            <person name="Tang G."/>
            <person name="Zhang D."/>
            <person name="Sun W.-H."/>
            <person name="Liu D.-K."/>
            <person name="Li Y."/>
            <person name="Chen G.-Z."/>
            <person name="Liu X.-D."/>
            <person name="Liao X.-Y."/>
            <person name="Jiang Y.-T."/>
            <person name="Yu X."/>
            <person name="Hao Y."/>
            <person name="Huang J."/>
            <person name="Zhao X.-W."/>
            <person name="Ke S."/>
            <person name="Chen Y.-Y."/>
            <person name="Wu W.-L."/>
            <person name="Hsu J.-L."/>
            <person name="Lin Y.-F."/>
            <person name="Huang M.-D."/>
            <person name="Li C.-Y."/>
            <person name="Huang L."/>
            <person name="Wang Z.-W."/>
            <person name="Zhao X."/>
            <person name="Zhong W.-Y."/>
            <person name="Peng D.-H."/>
            <person name="Ahmad S."/>
            <person name="Lan S."/>
            <person name="Zhang J.-S."/>
            <person name="Tsai W.-C."/>
            <person name="Van De Peer Y."/>
            <person name="Liu Z.-J."/>
        </authorList>
    </citation>
    <scope>NUCLEOTIDE SEQUENCE</scope>
    <source>
        <strain evidence="1">CP</strain>
        <tissue evidence="1">Leaves</tissue>
    </source>
</reference>
<gene>
    <name evidence="1" type="ORF">QJS10_CPA07g00311</name>
</gene>
<evidence type="ECO:0000313" key="1">
    <source>
        <dbReference type="EMBL" id="KAK1311838.1"/>
    </source>
</evidence>
<dbReference type="AlphaFoldDB" id="A0AAV9EG13"/>
<proteinExistence type="predicted"/>
<dbReference type="EMBL" id="JAUJYO010000007">
    <property type="protein sequence ID" value="KAK1311838.1"/>
    <property type="molecule type" value="Genomic_DNA"/>
</dbReference>
<sequence>MRLELELRTNRASNINRTFRENDMLGDNFGFHLTNMLGNRVKAKEIEFVHKQIGETSLWAQFN</sequence>
<dbReference type="Proteomes" id="UP001180020">
    <property type="component" value="Unassembled WGS sequence"/>
</dbReference>
<accession>A0AAV9EG13</accession>
<evidence type="ECO:0000313" key="2">
    <source>
        <dbReference type="Proteomes" id="UP001180020"/>
    </source>
</evidence>
<name>A0AAV9EG13_ACOCL</name>
<reference evidence="1" key="1">
    <citation type="journal article" date="2023" name="Nat. Commun.">
        <title>Diploid and tetraploid genomes of Acorus and the evolution of monocots.</title>
        <authorList>
            <person name="Ma L."/>
            <person name="Liu K.W."/>
            <person name="Li Z."/>
            <person name="Hsiao Y.Y."/>
            <person name="Qi Y."/>
            <person name="Fu T."/>
            <person name="Tang G.D."/>
            <person name="Zhang D."/>
            <person name="Sun W.H."/>
            <person name="Liu D.K."/>
            <person name="Li Y."/>
            <person name="Chen G.Z."/>
            <person name="Liu X.D."/>
            <person name="Liao X.Y."/>
            <person name="Jiang Y.T."/>
            <person name="Yu X."/>
            <person name="Hao Y."/>
            <person name="Huang J."/>
            <person name="Zhao X.W."/>
            <person name="Ke S."/>
            <person name="Chen Y.Y."/>
            <person name="Wu W.L."/>
            <person name="Hsu J.L."/>
            <person name="Lin Y.F."/>
            <person name="Huang M.D."/>
            <person name="Li C.Y."/>
            <person name="Huang L."/>
            <person name="Wang Z.W."/>
            <person name="Zhao X."/>
            <person name="Zhong W.Y."/>
            <person name="Peng D.H."/>
            <person name="Ahmad S."/>
            <person name="Lan S."/>
            <person name="Zhang J.S."/>
            <person name="Tsai W.C."/>
            <person name="Van de Peer Y."/>
            <person name="Liu Z.J."/>
        </authorList>
    </citation>
    <scope>NUCLEOTIDE SEQUENCE</scope>
    <source>
        <strain evidence="1">CP</strain>
    </source>
</reference>